<keyword evidence="3" id="KW-1185">Reference proteome</keyword>
<feature type="compositionally biased region" description="Low complexity" evidence="1">
    <location>
        <begin position="33"/>
        <end position="46"/>
    </location>
</feature>
<comment type="caution">
    <text evidence="2">The sequence shown here is derived from an EMBL/GenBank/DDBJ whole genome shotgun (WGS) entry which is preliminary data.</text>
</comment>
<accession>A0AAN7BKX3</accession>
<dbReference type="Proteomes" id="UP001301958">
    <property type="component" value="Unassembled WGS sequence"/>
</dbReference>
<reference evidence="2" key="2">
    <citation type="submission" date="2023-05" db="EMBL/GenBank/DDBJ databases">
        <authorList>
            <consortium name="Lawrence Berkeley National Laboratory"/>
            <person name="Steindorff A."/>
            <person name="Hensen N."/>
            <person name="Bonometti L."/>
            <person name="Westerberg I."/>
            <person name="Brannstrom I.O."/>
            <person name="Guillou S."/>
            <person name="Cros-Aarteil S."/>
            <person name="Calhoun S."/>
            <person name="Haridas S."/>
            <person name="Kuo A."/>
            <person name="Mondo S."/>
            <person name="Pangilinan J."/>
            <person name="Riley R."/>
            <person name="Labutti K."/>
            <person name="Andreopoulos B."/>
            <person name="Lipzen A."/>
            <person name="Chen C."/>
            <person name="Yanf M."/>
            <person name="Daum C."/>
            <person name="Ng V."/>
            <person name="Clum A."/>
            <person name="Ohm R."/>
            <person name="Martin F."/>
            <person name="Silar P."/>
            <person name="Natvig D."/>
            <person name="Lalanne C."/>
            <person name="Gautier V."/>
            <person name="Ament-Velasquez S.L."/>
            <person name="Kruys A."/>
            <person name="Hutchinson M.I."/>
            <person name="Powell A.J."/>
            <person name="Barry K."/>
            <person name="Miller A.N."/>
            <person name="Grigoriev I.V."/>
            <person name="Debuchy R."/>
            <person name="Gladieux P."/>
            <person name="Thoren M.H."/>
            <person name="Johannesson H."/>
        </authorList>
    </citation>
    <scope>NUCLEOTIDE SEQUENCE</scope>
    <source>
        <strain evidence="2">CBS 990.96</strain>
    </source>
</reference>
<evidence type="ECO:0000256" key="1">
    <source>
        <dbReference type="SAM" id="MobiDB-lite"/>
    </source>
</evidence>
<evidence type="ECO:0000313" key="2">
    <source>
        <dbReference type="EMBL" id="KAK4225098.1"/>
    </source>
</evidence>
<reference evidence="2" key="1">
    <citation type="journal article" date="2023" name="Mol. Phylogenet. Evol.">
        <title>Genome-scale phylogeny and comparative genomics of the fungal order Sordariales.</title>
        <authorList>
            <person name="Hensen N."/>
            <person name="Bonometti L."/>
            <person name="Westerberg I."/>
            <person name="Brannstrom I.O."/>
            <person name="Guillou S."/>
            <person name="Cros-Aarteil S."/>
            <person name="Calhoun S."/>
            <person name="Haridas S."/>
            <person name="Kuo A."/>
            <person name="Mondo S."/>
            <person name="Pangilinan J."/>
            <person name="Riley R."/>
            <person name="LaButti K."/>
            <person name="Andreopoulos B."/>
            <person name="Lipzen A."/>
            <person name="Chen C."/>
            <person name="Yan M."/>
            <person name="Daum C."/>
            <person name="Ng V."/>
            <person name="Clum A."/>
            <person name="Steindorff A."/>
            <person name="Ohm R.A."/>
            <person name="Martin F."/>
            <person name="Silar P."/>
            <person name="Natvig D.O."/>
            <person name="Lalanne C."/>
            <person name="Gautier V."/>
            <person name="Ament-Velasquez S.L."/>
            <person name="Kruys A."/>
            <person name="Hutchinson M.I."/>
            <person name="Powell A.J."/>
            <person name="Barry K."/>
            <person name="Miller A.N."/>
            <person name="Grigoriev I.V."/>
            <person name="Debuchy R."/>
            <person name="Gladieux P."/>
            <person name="Hiltunen Thoren M."/>
            <person name="Johannesson H."/>
        </authorList>
    </citation>
    <scope>NUCLEOTIDE SEQUENCE</scope>
    <source>
        <strain evidence="2">CBS 990.96</strain>
    </source>
</reference>
<feature type="region of interest" description="Disordered" evidence="1">
    <location>
        <begin position="1"/>
        <end position="53"/>
    </location>
</feature>
<evidence type="ECO:0000313" key="3">
    <source>
        <dbReference type="Proteomes" id="UP001301958"/>
    </source>
</evidence>
<name>A0AAN7BKX3_9PEZI</name>
<organism evidence="2 3">
    <name type="scientific">Podospora fimiseda</name>
    <dbReference type="NCBI Taxonomy" id="252190"/>
    <lineage>
        <taxon>Eukaryota</taxon>
        <taxon>Fungi</taxon>
        <taxon>Dikarya</taxon>
        <taxon>Ascomycota</taxon>
        <taxon>Pezizomycotina</taxon>
        <taxon>Sordariomycetes</taxon>
        <taxon>Sordariomycetidae</taxon>
        <taxon>Sordariales</taxon>
        <taxon>Podosporaceae</taxon>
        <taxon>Podospora</taxon>
    </lineage>
</organism>
<protein>
    <submittedName>
        <fullName evidence="2">Uncharacterized protein</fullName>
    </submittedName>
</protein>
<sequence>MSQPDPVSQPELVDQQDPVSQPDPISEPDPVFQSDSVDQQDAVDQQDPLDNDERRAIQRYRRCENLKALFRSQEPTTAVSQPLAKMLDGFPCLEHIGERSENICPVHSRLPVNVVSLKTLDVVDLLLNDFLQELDHITKLLYNFYKCKDLDGIRDCTVMMQSFIPDAERELKNLELVDKISKEYFDGVKLMTGEKRPKASVCYSRRAARRRYASEMQEFDDMDQDQMDKSARDKLSSIIVERAWFEYRHLQWCKFLDRLEKVEASKKEWIRSCQGIESKNRCEHDGCEESGNVQEQIW</sequence>
<gene>
    <name evidence="2" type="ORF">QBC38DRAFT_272195</name>
</gene>
<proteinExistence type="predicted"/>
<dbReference type="EMBL" id="MU865375">
    <property type="protein sequence ID" value="KAK4225098.1"/>
    <property type="molecule type" value="Genomic_DNA"/>
</dbReference>
<dbReference type="AlphaFoldDB" id="A0AAN7BKX3"/>